<sequence>MFAFSSDERAFNIESYFRTVVFCGLKPVQRSARVLLVSIFLNAVRNYKPVKCYRVIHRRAGRRLPVDPELLSGVAEIVRNFVTAQCELQYILDNILELHHQVTKAFCDGIINLRQSETLKNIQHRNIRSLIATVLREKHYIMYKEIHGISLEGSYRRIDTLAIPPNSSVGYIIDPTIRTESCEDQPLDVH</sequence>
<reference evidence="1 2" key="1">
    <citation type="journal article" date="2022" name="Allergy">
        <title>Genome assembly and annotation of Periplaneta americana reveal a comprehensive cockroach allergen profile.</title>
        <authorList>
            <person name="Wang L."/>
            <person name="Xiong Q."/>
            <person name="Saelim N."/>
            <person name="Wang L."/>
            <person name="Nong W."/>
            <person name="Wan A.T."/>
            <person name="Shi M."/>
            <person name="Liu X."/>
            <person name="Cao Q."/>
            <person name="Hui J.H.L."/>
            <person name="Sookrung N."/>
            <person name="Leung T.F."/>
            <person name="Tungtrongchitr A."/>
            <person name="Tsui S.K.W."/>
        </authorList>
    </citation>
    <scope>NUCLEOTIDE SEQUENCE [LARGE SCALE GENOMIC DNA]</scope>
    <source>
        <strain evidence="1">PWHHKU_190912</strain>
    </source>
</reference>
<comment type="caution">
    <text evidence="1">The sequence shown here is derived from an EMBL/GenBank/DDBJ whole genome shotgun (WGS) entry which is preliminary data.</text>
</comment>
<evidence type="ECO:0000313" key="2">
    <source>
        <dbReference type="Proteomes" id="UP001148838"/>
    </source>
</evidence>
<organism evidence="1 2">
    <name type="scientific">Periplaneta americana</name>
    <name type="common">American cockroach</name>
    <name type="synonym">Blatta americana</name>
    <dbReference type="NCBI Taxonomy" id="6978"/>
    <lineage>
        <taxon>Eukaryota</taxon>
        <taxon>Metazoa</taxon>
        <taxon>Ecdysozoa</taxon>
        <taxon>Arthropoda</taxon>
        <taxon>Hexapoda</taxon>
        <taxon>Insecta</taxon>
        <taxon>Pterygota</taxon>
        <taxon>Neoptera</taxon>
        <taxon>Polyneoptera</taxon>
        <taxon>Dictyoptera</taxon>
        <taxon>Blattodea</taxon>
        <taxon>Blattoidea</taxon>
        <taxon>Blattidae</taxon>
        <taxon>Blattinae</taxon>
        <taxon>Periplaneta</taxon>
    </lineage>
</organism>
<dbReference type="EMBL" id="JAJSOF020000003">
    <property type="protein sequence ID" value="KAJ4449647.1"/>
    <property type="molecule type" value="Genomic_DNA"/>
</dbReference>
<dbReference type="Proteomes" id="UP001148838">
    <property type="component" value="Unassembled WGS sequence"/>
</dbReference>
<evidence type="ECO:0000313" key="1">
    <source>
        <dbReference type="EMBL" id="KAJ4449647.1"/>
    </source>
</evidence>
<gene>
    <name evidence="1" type="ORF">ANN_01051</name>
</gene>
<keyword evidence="2" id="KW-1185">Reference proteome</keyword>
<proteinExistence type="predicted"/>
<accession>A0ABQ8TUA0</accession>
<name>A0ABQ8TUA0_PERAM</name>
<protein>
    <submittedName>
        <fullName evidence="1">Uncharacterized protein</fullName>
    </submittedName>
</protein>